<evidence type="ECO:0000256" key="1">
    <source>
        <dbReference type="SAM" id="Coils"/>
    </source>
</evidence>
<gene>
    <name evidence="2" type="ORF">FM996_06040</name>
</gene>
<proteinExistence type="predicted"/>
<evidence type="ECO:0000313" key="3">
    <source>
        <dbReference type="Proteomes" id="UP000316781"/>
    </source>
</evidence>
<keyword evidence="1" id="KW-0175">Coiled coil</keyword>
<feature type="coiled-coil region" evidence="1">
    <location>
        <begin position="7"/>
        <end position="55"/>
    </location>
</feature>
<evidence type="ECO:0000313" key="2">
    <source>
        <dbReference type="EMBL" id="TRL36078.1"/>
    </source>
</evidence>
<accession>A0A549T2H8</accession>
<dbReference type="RefSeq" id="WP_142862267.1">
    <property type="nucleotide sequence ID" value="NZ_VJMF01000024.1"/>
</dbReference>
<reference evidence="2 3" key="1">
    <citation type="submission" date="2019-07" db="EMBL/GenBank/DDBJ databases">
        <title>Ln-dependent methylotrophs.</title>
        <authorList>
            <person name="Tani A."/>
        </authorList>
    </citation>
    <scope>NUCLEOTIDE SEQUENCE [LARGE SCALE GENOMIC DNA]</scope>
    <source>
        <strain evidence="2 3">SM89A</strain>
    </source>
</reference>
<name>A0A549T2H8_METSR</name>
<sequence length="68" mass="7752">MAKNSLIALLQEKLDAARRELRSAAVDFEVSDEQLLDLRASARQLLLELKEQDRRAAQKGLLASLKFW</sequence>
<dbReference type="Proteomes" id="UP000316781">
    <property type="component" value="Unassembled WGS sequence"/>
</dbReference>
<dbReference type="AlphaFoldDB" id="A0A549T2H8"/>
<organism evidence="2 3">
    <name type="scientific">Methylosinus sporium</name>
    <dbReference type="NCBI Taxonomy" id="428"/>
    <lineage>
        <taxon>Bacteria</taxon>
        <taxon>Pseudomonadati</taxon>
        <taxon>Pseudomonadota</taxon>
        <taxon>Alphaproteobacteria</taxon>
        <taxon>Hyphomicrobiales</taxon>
        <taxon>Methylocystaceae</taxon>
        <taxon>Methylosinus</taxon>
    </lineage>
</organism>
<comment type="caution">
    <text evidence="2">The sequence shown here is derived from an EMBL/GenBank/DDBJ whole genome shotgun (WGS) entry which is preliminary data.</text>
</comment>
<dbReference type="EMBL" id="VJMF01000024">
    <property type="protein sequence ID" value="TRL36078.1"/>
    <property type="molecule type" value="Genomic_DNA"/>
</dbReference>
<protein>
    <submittedName>
        <fullName evidence="2">Uncharacterized protein</fullName>
    </submittedName>
</protein>